<organism evidence="1 2">
    <name type="scientific">Neisseria bacilliformis ATCC BAA-1200</name>
    <dbReference type="NCBI Taxonomy" id="888742"/>
    <lineage>
        <taxon>Bacteria</taxon>
        <taxon>Pseudomonadati</taxon>
        <taxon>Pseudomonadota</taxon>
        <taxon>Betaproteobacteria</taxon>
        <taxon>Neisseriales</taxon>
        <taxon>Neisseriaceae</taxon>
        <taxon>Neisseria</taxon>
    </lineage>
</organism>
<evidence type="ECO:0000313" key="1">
    <source>
        <dbReference type="EMBL" id="EGF08304.1"/>
    </source>
</evidence>
<accession>F2BFV5</accession>
<sequence length="46" mass="5064">MSLFETALGKGADYSGRRRRNRERPSEKRVLLFGGAETAFSDGLCG</sequence>
<name>F2BFV5_9NEIS</name>
<protein>
    <submittedName>
        <fullName evidence="1">Uncharacterized protein</fullName>
    </submittedName>
</protein>
<proteinExistence type="predicted"/>
<dbReference type="AlphaFoldDB" id="F2BFV5"/>
<gene>
    <name evidence="1" type="ORF">HMPREF9123_2612</name>
</gene>
<dbReference type="HOGENOM" id="CLU_3186209_0_0_4"/>
<keyword evidence="2" id="KW-1185">Reference proteome</keyword>
<evidence type="ECO:0000313" key="2">
    <source>
        <dbReference type="Proteomes" id="UP000004105"/>
    </source>
</evidence>
<dbReference type="EMBL" id="AFAY01000051">
    <property type="protein sequence ID" value="EGF08304.1"/>
    <property type="molecule type" value="Genomic_DNA"/>
</dbReference>
<dbReference type="Proteomes" id="UP000004105">
    <property type="component" value="Unassembled WGS sequence"/>
</dbReference>
<comment type="caution">
    <text evidence="1">The sequence shown here is derived from an EMBL/GenBank/DDBJ whole genome shotgun (WGS) entry which is preliminary data.</text>
</comment>
<reference evidence="1 2" key="1">
    <citation type="submission" date="2011-02" db="EMBL/GenBank/DDBJ databases">
        <authorList>
            <person name="Muzny D."/>
            <person name="Qin X."/>
            <person name="Deng J."/>
            <person name="Jiang H."/>
            <person name="Liu Y."/>
            <person name="Qu J."/>
            <person name="Song X.-Z."/>
            <person name="Zhang L."/>
            <person name="Thornton R."/>
            <person name="Coyle M."/>
            <person name="Francisco L."/>
            <person name="Jackson L."/>
            <person name="Javaid M."/>
            <person name="Korchina V."/>
            <person name="Kovar C."/>
            <person name="Mata R."/>
            <person name="Mathew T."/>
            <person name="Ngo R."/>
            <person name="Nguyen L."/>
            <person name="Nguyen N."/>
            <person name="Okwuonu G."/>
            <person name="Ongeri F."/>
            <person name="Pham C."/>
            <person name="Simmons D."/>
            <person name="Wilczek-Boney K."/>
            <person name="Hale W."/>
            <person name="Jakkamsetti A."/>
            <person name="Pham P."/>
            <person name="Ruth R."/>
            <person name="San Lucas F."/>
            <person name="Warren J."/>
            <person name="Zhang J."/>
            <person name="Zhao Z."/>
            <person name="Zhou C."/>
            <person name="Zhu D."/>
            <person name="Lee S."/>
            <person name="Bess C."/>
            <person name="Blankenburg K."/>
            <person name="Forbes L."/>
            <person name="Fu Q."/>
            <person name="Gubbala S."/>
            <person name="Hirani K."/>
            <person name="Jayaseelan J.C."/>
            <person name="Lara F."/>
            <person name="Munidasa M."/>
            <person name="Palculict T."/>
            <person name="Patil S."/>
            <person name="Pu L.-L."/>
            <person name="Saada N."/>
            <person name="Tang L."/>
            <person name="Weissenberger G."/>
            <person name="Zhu Y."/>
            <person name="Hemphill L."/>
            <person name="Shang Y."/>
            <person name="Youmans B."/>
            <person name="Ayvaz T."/>
            <person name="Ross M."/>
            <person name="Santibanez J."/>
            <person name="Aqrawi P."/>
            <person name="Gross S."/>
            <person name="Joshi V."/>
            <person name="Fowler G."/>
            <person name="Nazareth L."/>
            <person name="Reid J."/>
            <person name="Worley K."/>
            <person name="Petrosino J."/>
            <person name="Highlander S."/>
            <person name="Gibbs R."/>
        </authorList>
    </citation>
    <scope>NUCLEOTIDE SEQUENCE [LARGE SCALE GENOMIC DNA]</scope>
    <source>
        <strain evidence="1 2">ATCC BAA-1200</strain>
    </source>
</reference>